<evidence type="ECO:0000256" key="5">
    <source>
        <dbReference type="SAM" id="SignalP"/>
    </source>
</evidence>
<dbReference type="InterPro" id="IPR000064">
    <property type="entry name" value="NLP_P60_dom"/>
</dbReference>
<keyword evidence="3" id="KW-0378">Hydrolase</keyword>
<accession>A0A6L5YCI6</accession>
<comment type="similarity">
    <text evidence="1">Belongs to the peptidase C40 family.</text>
</comment>
<feature type="chain" id="PRO_5027022991" description="NlpC/P60 domain-containing protein" evidence="5">
    <location>
        <begin position="32"/>
        <end position="482"/>
    </location>
</feature>
<dbReference type="InterPro" id="IPR038765">
    <property type="entry name" value="Papain-like_cys_pep_sf"/>
</dbReference>
<dbReference type="PROSITE" id="PS51935">
    <property type="entry name" value="NLPC_P60"/>
    <property type="match status" value="1"/>
</dbReference>
<dbReference type="Gene3D" id="3.90.1720.10">
    <property type="entry name" value="endopeptidase domain like (from Nostoc punctiforme)"/>
    <property type="match status" value="1"/>
</dbReference>
<protein>
    <recommendedName>
        <fullName evidence="6">NlpC/P60 domain-containing protein</fullName>
    </recommendedName>
</protein>
<evidence type="ECO:0000313" key="7">
    <source>
        <dbReference type="EMBL" id="MST55813.1"/>
    </source>
</evidence>
<keyword evidence="8" id="KW-1185">Reference proteome</keyword>
<keyword evidence="5" id="KW-0732">Signal</keyword>
<keyword evidence="2" id="KW-0645">Protease</keyword>
<comment type="caution">
    <text evidence="7">The sequence shown here is derived from an EMBL/GenBank/DDBJ whole genome shotgun (WGS) entry which is preliminary data.</text>
</comment>
<dbReference type="Proteomes" id="UP000473699">
    <property type="component" value="Unassembled WGS sequence"/>
</dbReference>
<gene>
    <name evidence="7" type="ORF">FYJ74_07185</name>
</gene>
<evidence type="ECO:0000259" key="6">
    <source>
        <dbReference type="PROSITE" id="PS51935"/>
    </source>
</evidence>
<sequence length="482" mass="52736">MKIKIMNKNSRTPAGIVALMLLLGVCGAWKAALCDAPQAAEPSPAYAKYMKTAGGVAAEMFLPGYWVGNSQLLDSVLMSPERIRAFNAANKNALTTESGNTTALTDIGDAISGAFVREMAGAVYKPKPSETVYLNGAPVTEKYWADLDRRLHLNAIPKTVSVRFGYAVFWTTLQAYPVRDVVGEKDDLLFDKMVRSNCRPCQPLAVVHESADGGWYYVFTDSYGGWIEKRHVALCKSREEWLRRMEPEHCLVVTGSELCLDDDPYCEELSGARFPMGTALPLVSPDEAPESVRSRIGFGCYAVKIPLRGGDGWIRDEYALVPVSADVCVGRLEFTAANVLRQMFKLLGRRYGWGGDGHANDCSGVLRDVFSCFGVVLPRTSARQAEASGAAAVDLSGLTDGAKLDMLKKTRAGSLLFFPGHAMLYLGTVKEKPYVISAVSSFSEDRITVLSVNTVVVNSLTETYRKDGESWLSHLTTLIRFD</sequence>
<organism evidence="7 8">
    <name type="scientific">Pyramidobacter porci</name>
    <dbReference type="NCBI Taxonomy" id="2605789"/>
    <lineage>
        <taxon>Bacteria</taxon>
        <taxon>Thermotogati</taxon>
        <taxon>Synergistota</taxon>
        <taxon>Synergistia</taxon>
        <taxon>Synergistales</taxon>
        <taxon>Dethiosulfovibrionaceae</taxon>
        <taxon>Pyramidobacter</taxon>
    </lineage>
</organism>
<name>A0A6L5YCI6_9BACT</name>
<evidence type="ECO:0000313" key="8">
    <source>
        <dbReference type="Proteomes" id="UP000473699"/>
    </source>
</evidence>
<dbReference type="SUPFAM" id="SSF54001">
    <property type="entry name" value="Cysteine proteinases"/>
    <property type="match status" value="1"/>
</dbReference>
<reference evidence="7 8" key="1">
    <citation type="submission" date="2019-08" db="EMBL/GenBank/DDBJ databases">
        <title>In-depth cultivation of the pig gut microbiome towards novel bacterial diversity and tailored functional studies.</title>
        <authorList>
            <person name="Wylensek D."/>
            <person name="Hitch T.C.A."/>
            <person name="Clavel T."/>
        </authorList>
    </citation>
    <scope>NUCLEOTIDE SEQUENCE [LARGE SCALE GENOMIC DNA]</scope>
    <source>
        <strain evidence="7 8">SM-530-WT-4B</strain>
    </source>
</reference>
<dbReference type="RefSeq" id="WP_154528909.1">
    <property type="nucleotide sequence ID" value="NZ_VUNH01000007.1"/>
</dbReference>
<dbReference type="AlphaFoldDB" id="A0A6L5YCI6"/>
<dbReference type="Pfam" id="PF00877">
    <property type="entry name" value="NLPC_P60"/>
    <property type="match status" value="1"/>
</dbReference>
<feature type="signal peptide" evidence="5">
    <location>
        <begin position="1"/>
        <end position="31"/>
    </location>
</feature>
<dbReference type="GO" id="GO:0008234">
    <property type="term" value="F:cysteine-type peptidase activity"/>
    <property type="evidence" value="ECO:0007669"/>
    <property type="project" value="UniProtKB-KW"/>
</dbReference>
<keyword evidence="4" id="KW-0788">Thiol protease</keyword>
<dbReference type="EMBL" id="VUNH01000007">
    <property type="protein sequence ID" value="MST55813.1"/>
    <property type="molecule type" value="Genomic_DNA"/>
</dbReference>
<proteinExistence type="inferred from homology"/>
<evidence type="ECO:0000256" key="1">
    <source>
        <dbReference type="ARBA" id="ARBA00007074"/>
    </source>
</evidence>
<dbReference type="Pfam" id="PF12913">
    <property type="entry name" value="SH3_6"/>
    <property type="match status" value="1"/>
</dbReference>
<evidence type="ECO:0000256" key="2">
    <source>
        <dbReference type="ARBA" id="ARBA00022670"/>
    </source>
</evidence>
<dbReference type="InterPro" id="IPR039439">
    <property type="entry name" value="SH3b1_dom"/>
</dbReference>
<evidence type="ECO:0000256" key="4">
    <source>
        <dbReference type="ARBA" id="ARBA00022807"/>
    </source>
</evidence>
<evidence type="ECO:0000256" key="3">
    <source>
        <dbReference type="ARBA" id="ARBA00022801"/>
    </source>
</evidence>
<dbReference type="GO" id="GO:0006508">
    <property type="term" value="P:proteolysis"/>
    <property type="evidence" value="ECO:0007669"/>
    <property type="project" value="UniProtKB-KW"/>
</dbReference>
<feature type="domain" description="NlpC/P60" evidence="6">
    <location>
        <begin position="333"/>
        <end position="482"/>
    </location>
</feature>